<evidence type="ECO:0000313" key="1">
    <source>
        <dbReference type="EMBL" id="SIT51687.1"/>
    </source>
</evidence>
<dbReference type="AlphaFoldDB" id="A0A1N7SWF7"/>
<evidence type="ECO:0000313" key="2">
    <source>
        <dbReference type="Proteomes" id="UP000195569"/>
    </source>
</evidence>
<gene>
    <name evidence="1" type="ORF">BN2476_1290023</name>
</gene>
<reference evidence="1" key="1">
    <citation type="submission" date="2016-12" db="EMBL/GenBank/DDBJ databases">
        <authorList>
            <person name="Moulin L."/>
        </authorList>
    </citation>
    <scope>NUCLEOTIDE SEQUENCE [LARGE SCALE GENOMIC DNA]</scope>
    <source>
        <strain evidence="1">STM 7183</strain>
    </source>
</reference>
<comment type="caution">
    <text evidence="1">The sequence shown here is derived from an EMBL/GenBank/DDBJ whole genome shotgun (WGS) entry which is preliminary data.</text>
</comment>
<protein>
    <submittedName>
        <fullName evidence="1">Uncharacterized protein</fullName>
    </submittedName>
</protein>
<keyword evidence="2" id="KW-1185">Reference proteome</keyword>
<sequence length="39" mass="4419">MSAGCAQEATIMLEPQAGRYIEGERPVPGLHRHLKQRRM</sequence>
<name>A0A1N7SWF7_9BURK</name>
<dbReference type="Proteomes" id="UP000195569">
    <property type="component" value="Unassembled WGS sequence"/>
</dbReference>
<accession>A0A1N7SWF7</accession>
<proteinExistence type="predicted"/>
<dbReference type="EMBL" id="CYGY02000129">
    <property type="protein sequence ID" value="SIT51687.1"/>
    <property type="molecule type" value="Genomic_DNA"/>
</dbReference>
<organism evidence="1 2">
    <name type="scientific">Paraburkholderia piptadeniae</name>
    <dbReference type="NCBI Taxonomy" id="1701573"/>
    <lineage>
        <taxon>Bacteria</taxon>
        <taxon>Pseudomonadati</taxon>
        <taxon>Pseudomonadota</taxon>
        <taxon>Betaproteobacteria</taxon>
        <taxon>Burkholderiales</taxon>
        <taxon>Burkholderiaceae</taxon>
        <taxon>Paraburkholderia</taxon>
    </lineage>
</organism>